<gene>
    <name evidence="6" type="ORF">KQ486_12755</name>
</gene>
<keyword evidence="1" id="KW-0067">ATP-binding</keyword>
<evidence type="ECO:0000313" key="7">
    <source>
        <dbReference type="Proteomes" id="UP000812672"/>
    </source>
</evidence>
<keyword evidence="1" id="KW-0547">Nucleotide-binding</keyword>
<evidence type="ECO:0000313" key="6">
    <source>
        <dbReference type="EMBL" id="MBU6081885.1"/>
    </source>
</evidence>
<reference evidence="6 7" key="1">
    <citation type="journal article" date="2011" name="Int. J. Syst. Evol. Microbiol.">
        <title>Allobacillus halotolerans gen. nov., sp. nov. isolated from shrimp paste.</title>
        <authorList>
            <person name="Sheu S.Y."/>
            <person name="Arun A.B."/>
            <person name="Jiang S.R."/>
            <person name="Young C.C."/>
            <person name="Chen W.M."/>
        </authorList>
    </citation>
    <scope>NUCLEOTIDE SEQUENCE [LARGE SCALE GENOMIC DNA]</scope>
    <source>
        <strain evidence="6 7">LMG 24826</strain>
    </source>
</reference>
<comment type="similarity">
    <text evidence="3">Belongs to the acylphosphatase family.</text>
</comment>
<comment type="caution">
    <text evidence="2">Lacks conserved residue(s) required for the propagation of feature annotation.</text>
</comment>
<dbReference type="RefSeq" id="WP_216687844.1">
    <property type="nucleotide sequence ID" value="NZ_CAUPKR010000015.1"/>
</dbReference>
<evidence type="ECO:0000256" key="2">
    <source>
        <dbReference type="PROSITE-ProRule" id="PRU00520"/>
    </source>
</evidence>
<dbReference type="EC" id="3.6.1.7" evidence="6"/>
<dbReference type="PROSITE" id="PS51160">
    <property type="entry name" value="ACYLPHOSPHATASE_3"/>
    <property type="match status" value="1"/>
</dbReference>
<accession>A0ABS6GRZ5</accession>
<organism evidence="6 7">
    <name type="scientific">Allobacillus halotolerans</name>
    <dbReference type="NCBI Taxonomy" id="570278"/>
    <lineage>
        <taxon>Bacteria</taxon>
        <taxon>Bacillati</taxon>
        <taxon>Bacillota</taxon>
        <taxon>Bacilli</taxon>
        <taxon>Bacillales</taxon>
        <taxon>Bacillaceae</taxon>
        <taxon>Allobacillus</taxon>
    </lineage>
</organism>
<dbReference type="PROSITE" id="PS50975">
    <property type="entry name" value="ATP_GRASP"/>
    <property type="match status" value="1"/>
</dbReference>
<dbReference type="EMBL" id="JAHLZF010000025">
    <property type="protein sequence ID" value="MBU6081885.1"/>
    <property type="molecule type" value="Genomic_DNA"/>
</dbReference>
<dbReference type="Proteomes" id="UP000812672">
    <property type="component" value="Unassembled WGS sequence"/>
</dbReference>
<feature type="domain" description="Acylphosphatase-like" evidence="5">
    <location>
        <begin position="399"/>
        <end position="486"/>
    </location>
</feature>
<protein>
    <submittedName>
        <fullName evidence="6">Acylphosphatase</fullName>
        <ecNumber evidence="6">3.6.1.7</ecNumber>
    </submittedName>
</protein>
<evidence type="ECO:0000256" key="3">
    <source>
        <dbReference type="RuleBase" id="RU004168"/>
    </source>
</evidence>
<dbReference type="InterPro" id="IPR011761">
    <property type="entry name" value="ATP-grasp"/>
</dbReference>
<dbReference type="InterPro" id="IPR003806">
    <property type="entry name" value="ATP-grasp_PylC-type"/>
</dbReference>
<comment type="caution">
    <text evidence="6">The sequence shown here is derived from an EMBL/GenBank/DDBJ whole genome shotgun (WGS) entry which is preliminary data.</text>
</comment>
<sequence>MEEQQGISLPQLTNEIVKNARKTRLDSFAVALEGWRRGLKLKWYTKDSEHFQDMIIFGVNPPGRLFSLSSEERTHYFFRTRGDKVQNSAVEIGSEKDDTKEVLLEKGVPVPLGKGFEAESTDEEIIKYSKKLDYPLVLKPTNASLGNGVVTNIQDDEGFLKALEYVRQDLGYGEVIVEQFVKGEEYRVYVIEDEVIAAYNRKPANITGDGVHTIEELIALKNRERRKNARLNSCLIDIDIEVLEFIESFGYTLESVPAKGKQIYLRQKTNVSSGGDPIDVTDSISDEVKQIAIDAVKAIPGLLHAGVDIIINENRNIDAEGLVIEINPTAQIGGILYPLEGEARDIPKAIVDYYFPETKGFDTSKSKIYFDLVEVLEPLENRTALEVEVAPAPQENLSMRKFTVIGNVQKYSYHQWLKKKAFEIGVHGSIQNNVFDEIEIIVAAEKSEQLYEFKEQIKNCPQHATVNSIKEEMHNEPITIGFEITEKFKATNPKSVNYTHRRMEKDLINKERYLNRVNKDIQHIYNSRSWKATEPLRKVKDKLKR</sequence>
<dbReference type="PANTHER" id="PTHR21621:SF0">
    <property type="entry name" value="BETA-CITRYLGLUTAMATE SYNTHASE B-RELATED"/>
    <property type="match status" value="1"/>
</dbReference>
<feature type="domain" description="ATP-grasp" evidence="4">
    <location>
        <begin position="100"/>
        <end position="355"/>
    </location>
</feature>
<dbReference type="PANTHER" id="PTHR21621">
    <property type="entry name" value="RIBOSOMAL PROTEIN S6 MODIFICATION PROTEIN"/>
    <property type="match status" value="1"/>
</dbReference>
<name>A0ABS6GRZ5_9BACI</name>
<dbReference type="Pfam" id="PF02655">
    <property type="entry name" value="ATP-grasp_3"/>
    <property type="match status" value="1"/>
</dbReference>
<evidence type="ECO:0000259" key="5">
    <source>
        <dbReference type="PROSITE" id="PS51160"/>
    </source>
</evidence>
<dbReference type="GO" id="GO:0003998">
    <property type="term" value="F:acylphosphatase activity"/>
    <property type="evidence" value="ECO:0007669"/>
    <property type="project" value="UniProtKB-EC"/>
</dbReference>
<keyword evidence="6" id="KW-0378">Hydrolase</keyword>
<proteinExistence type="inferred from homology"/>
<keyword evidence="7" id="KW-1185">Reference proteome</keyword>
<dbReference type="InterPro" id="IPR001792">
    <property type="entry name" value="Acylphosphatase-like_dom"/>
</dbReference>
<dbReference type="Pfam" id="PF00708">
    <property type="entry name" value="Acylphosphatase"/>
    <property type="match status" value="1"/>
</dbReference>
<evidence type="ECO:0000259" key="4">
    <source>
        <dbReference type="PROSITE" id="PS50975"/>
    </source>
</evidence>
<evidence type="ECO:0000256" key="1">
    <source>
        <dbReference type="PROSITE-ProRule" id="PRU00409"/>
    </source>
</evidence>